<dbReference type="RefSeq" id="WP_143150436.1">
    <property type="nucleotide sequence ID" value="NZ_FQYX01000002.1"/>
</dbReference>
<dbReference type="Pfam" id="PF02469">
    <property type="entry name" value="Fasciclin"/>
    <property type="match status" value="3"/>
</dbReference>
<gene>
    <name evidence="3" type="ORF">SAMN04487911_102105</name>
</gene>
<dbReference type="PANTHER" id="PTHR10900">
    <property type="entry name" value="PERIOSTIN-RELATED"/>
    <property type="match status" value="1"/>
</dbReference>
<dbReference type="STRING" id="558155.SAMN04487911_102105"/>
<evidence type="ECO:0000313" key="3">
    <source>
        <dbReference type="EMBL" id="SHI45099.1"/>
    </source>
</evidence>
<feature type="domain" description="FAS1" evidence="2">
    <location>
        <begin position="199"/>
        <end position="342"/>
    </location>
</feature>
<feature type="domain" description="FAS1" evidence="2">
    <location>
        <begin position="356"/>
        <end position="423"/>
    </location>
</feature>
<keyword evidence="4" id="KW-1185">Reference proteome</keyword>
<keyword evidence="1" id="KW-0732">Signal</keyword>
<dbReference type="InterPro" id="IPR050904">
    <property type="entry name" value="Adhesion/Biosynth-related"/>
</dbReference>
<dbReference type="PROSITE" id="PS51257">
    <property type="entry name" value="PROKAR_LIPOPROTEIN"/>
    <property type="match status" value="1"/>
</dbReference>
<dbReference type="EMBL" id="FQYX01000002">
    <property type="protein sequence ID" value="SHI45099.1"/>
    <property type="molecule type" value="Genomic_DNA"/>
</dbReference>
<protein>
    <submittedName>
        <fullName evidence="3">Uncaracterized surface protein containing fasciclin (FAS1) repeats</fullName>
    </submittedName>
</protein>
<dbReference type="FunFam" id="2.30.180.10:FF:000032">
    <property type="entry name" value="Fasciclin domain-containing protein, putative"/>
    <property type="match status" value="2"/>
</dbReference>
<dbReference type="AlphaFoldDB" id="A0A1M6B8M8"/>
<evidence type="ECO:0000313" key="4">
    <source>
        <dbReference type="Proteomes" id="UP000184231"/>
    </source>
</evidence>
<dbReference type="SMART" id="SM00554">
    <property type="entry name" value="FAS1"/>
    <property type="match status" value="2"/>
</dbReference>
<dbReference type="SUPFAM" id="SSF82153">
    <property type="entry name" value="FAS1 domain"/>
    <property type="match status" value="3"/>
</dbReference>
<dbReference type="Gene3D" id="2.30.180.10">
    <property type="entry name" value="FAS1 domain"/>
    <property type="match status" value="3"/>
</dbReference>
<proteinExistence type="predicted"/>
<dbReference type="OrthoDB" id="9800666at2"/>
<feature type="chain" id="PRO_5012115869" evidence="1">
    <location>
        <begin position="23"/>
        <end position="423"/>
    </location>
</feature>
<dbReference type="PANTHER" id="PTHR10900:SF77">
    <property type="entry name" value="FI19380P1"/>
    <property type="match status" value="1"/>
</dbReference>
<reference evidence="3 4" key="1">
    <citation type="submission" date="2016-11" db="EMBL/GenBank/DDBJ databases">
        <authorList>
            <person name="Jaros S."/>
            <person name="Januszkiewicz K."/>
            <person name="Wedrychowicz H."/>
        </authorList>
    </citation>
    <scope>NUCLEOTIDE SEQUENCE [LARGE SCALE GENOMIC DNA]</scope>
    <source>
        <strain evidence="3 4">CGMCC 1.8863</strain>
    </source>
</reference>
<evidence type="ECO:0000259" key="2">
    <source>
        <dbReference type="PROSITE" id="PS50213"/>
    </source>
</evidence>
<dbReference type="Proteomes" id="UP000184231">
    <property type="component" value="Unassembled WGS sequence"/>
</dbReference>
<dbReference type="InterPro" id="IPR000782">
    <property type="entry name" value="FAS1_domain"/>
</dbReference>
<feature type="domain" description="FAS1" evidence="2">
    <location>
        <begin position="36"/>
        <end position="184"/>
    </location>
</feature>
<sequence>MKNLFGLLKAVSLMLMALLVFSCNNDDNGDTVPPQTKNIVQTAQGASSLNLLVKALLKADESTANDLIATLSGEGPFTVFAPTNEAFDALLASLDDYDSLEDFDTDEKKALLAEILTYHVIAGAAADSFSLSNGQELTTVQGEKLTVGISTDIFIDDATDTDAKVLSADIVANNGIVHIIDKVLVPQSVLDALNEEEPTNNLVEIVVATESLSILEAAVIKADLVTTLSGDGPFTVFAPTDDAFVALLNVLGDDYNSLDDFDTDAEIMLLKDILLYHVLPIQVLAADLAPGMVATAFANNSIEVIASGDSFVIGDASDTDATITATDILATNGVAHTIDKVLLPQSAIDFVASLNAKTIVELAVATDDLSVLVAALQQADAGLVETLSAEGTYTVFAPTNAAFTALLDALGDNYNSLSDFDTE</sequence>
<dbReference type="PROSITE" id="PS50213">
    <property type="entry name" value="FAS1"/>
    <property type="match status" value="3"/>
</dbReference>
<name>A0A1M6B8M8_9FLAO</name>
<organism evidence="3 4">
    <name type="scientific">Arenibacter nanhaiticus</name>
    <dbReference type="NCBI Taxonomy" id="558155"/>
    <lineage>
        <taxon>Bacteria</taxon>
        <taxon>Pseudomonadati</taxon>
        <taxon>Bacteroidota</taxon>
        <taxon>Flavobacteriia</taxon>
        <taxon>Flavobacteriales</taxon>
        <taxon>Flavobacteriaceae</taxon>
        <taxon>Arenibacter</taxon>
    </lineage>
</organism>
<feature type="non-terminal residue" evidence="3">
    <location>
        <position position="423"/>
    </location>
</feature>
<dbReference type="GO" id="GO:0005615">
    <property type="term" value="C:extracellular space"/>
    <property type="evidence" value="ECO:0007669"/>
    <property type="project" value="TreeGrafter"/>
</dbReference>
<feature type="signal peptide" evidence="1">
    <location>
        <begin position="1"/>
        <end position="22"/>
    </location>
</feature>
<evidence type="ECO:0000256" key="1">
    <source>
        <dbReference type="SAM" id="SignalP"/>
    </source>
</evidence>
<dbReference type="InterPro" id="IPR036378">
    <property type="entry name" value="FAS1_dom_sf"/>
</dbReference>
<accession>A0A1M6B8M8</accession>